<reference evidence="14 15" key="1">
    <citation type="submission" date="2010-12" db="EMBL/GenBank/DDBJ databases">
        <authorList>
            <person name="Muzny D."/>
            <person name="Qin X."/>
            <person name="Deng J."/>
            <person name="Jiang H."/>
            <person name="Liu Y."/>
            <person name="Qu J."/>
            <person name="Song X.-Z."/>
            <person name="Zhang L."/>
            <person name="Thornton R."/>
            <person name="Coyle M."/>
            <person name="Francisco L."/>
            <person name="Jackson L."/>
            <person name="Javaid M."/>
            <person name="Korchina V."/>
            <person name="Kovar C."/>
            <person name="Mata R."/>
            <person name="Mathew T."/>
            <person name="Ngo R."/>
            <person name="Nguyen L."/>
            <person name="Nguyen N."/>
            <person name="Okwuonu G."/>
            <person name="Ongeri F."/>
            <person name="Pham C."/>
            <person name="Simmons D."/>
            <person name="Wilczek-Boney K."/>
            <person name="Hale W."/>
            <person name="Jakkamsetti A."/>
            <person name="Pham P."/>
            <person name="Ruth R."/>
            <person name="San Lucas F."/>
            <person name="Warren J."/>
            <person name="Zhang J."/>
            <person name="Zhao Z."/>
            <person name="Zhou C."/>
            <person name="Zhu D."/>
            <person name="Lee S."/>
            <person name="Bess C."/>
            <person name="Blankenburg K."/>
            <person name="Forbes L."/>
            <person name="Fu Q."/>
            <person name="Gubbala S."/>
            <person name="Hirani K."/>
            <person name="Jayaseelan J.C."/>
            <person name="Lara F."/>
            <person name="Munidasa M."/>
            <person name="Palculict T."/>
            <person name="Patil S."/>
            <person name="Pu L.-L."/>
            <person name="Saada N."/>
            <person name="Tang L."/>
            <person name="Weissenberger G."/>
            <person name="Zhu Y."/>
            <person name="Hemphill L."/>
            <person name="Shang Y."/>
            <person name="Youmans B."/>
            <person name="Ayvaz T."/>
            <person name="Ross M."/>
            <person name="Santibanez J."/>
            <person name="Aqrawi P."/>
            <person name="Gross S."/>
            <person name="Joshi V."/>
            <person name="Fowler G."/>
            <person name="Nazareth L."/>
            <person name="Reid J."/>
            <person name="Worley K."/>
            <person name="Petrosino J."/>
            <person name="Highlander S."/>
            <person name="Gibbs R."/>
        </authorList>
    </citation>
    <scope>NUCLEOTIDE SEQUENCE [LARGE SCALE GENOMIC DNA]</scope>
    <source>
        <strain evidence="14 15">DSM 3986</strain>
    </source>
</reference>
<keyword evidence="2 12" id="KW-0456">Lyase</keyword>
<evidence type="ECO:0000256" key="1">
    <source>
        <dbReference type="ARBA" id="ARBA00011738"/>
    </source>
</evidence>
<dbReference type="GO" id="GO:0046348">
    <property type="term" value="P:amino sugar catabolic process"/>
    <property type="evidence" value="ECO:0007669"/>
    <property type="project" value="InterPro"/>
</dbReference>
<dbReference type="CDD" id="cd05007">
    <property type="entry name" value="SIS_Etherase"/>
    <property type="match status" value="1"/>
</dbReference>
<dbReference type="InterPro" id="IPR001347">
    <property type="entry name" value="SIS_dom"/>
</dbReference>
<dbReference type="GO" id="GO:0009254">
    <property type="term" value="P:peptidoglycan turnover"/>
    <property type="evidence" value="ECO:0007669"/>
    <property type="project" value="TreeGrafter"/>
</dbReference>
<evidence type="ECO:0000259" key="13">
    <source>
        <dbReference type="PROSITE" id="PS51464"/>
    </source>
</evidence>
<dbReference type="Gene3D" id="3.40.50.10490">
    <property type="entry name" value="Glucose-6-phosphate isomerase like protein, domain 1"/>
    <property type="match status" value="1"/>
</dbReference>
<dbReference type="HAMAP" id="MF_00068">
    <property type="entry name" value="MurQ"/>
    <property type="match status" value="1"/>
</dbReference>
<comment type="caution">
    <text evidence="14">The sequence shown here is derived from an EMBL/GenBank/DDBJ whole genome shotgun (WGS) entry which is preliminary data.</text>
</comment>
<dbReference type="InterPro" id="IPR046348">
    <property type="entry name" value="SIS_dom_sf"/>
</dbReference>
<dbReference type="AlphaFoldDB" id="E6LPM4"/>
<accession>E6LPM4</accession>
<dbReference type="GO" id="GO:0016835">
    <property type="term" value="F:carbon-oxygen lyase activity"/>
    <property type="evidence" value="ECO:0007669"/>
    <property type="project" value="UniProtKB-UniRule"/>
</dbReference>
<dbReference type="UniPathway" id="UPA00342"/>
<dbReference type="EC" id="4.2.1.126" evidence="8 12"/>
<evidence type="ECO:0000256" key="8">
    <source>
        <dbReference type="ARBA" id="ARBA00067056"/>
    </source>
</evidence>
<dbReference type="NCBIfam" id="TIGR00274">
    <property type="entry name" value="N-acetylmuramic acid 6-phosphate etherase"/>
    <property type="match status" value="1"/>
</dbReference>
<gene>
    <name evidence="12 14" type="primary">murQ</name>
    <name evidence="14" type="ORF">HMPREF0381_1909</name>
</gene>
<dbReference type="GO" id="GO:0097173">
    <property type="term" value="P:N-acetylmuramic acid catabolic process"/>
    <property type="evidence" value="ECO:0007669"/>
    <property type="project" value="UniProtKB-UniPathway"/>
</dbReference>
<dbReference type="PROSITE" id="PS51464">
    <property type="entry name" value="SIS"/>
    <property type="match status" value="1"/>
</dbReference>
<protein>
    <recommendedName>
        <fullName evidence="9 12">N-acetylmuramic acid 6-phosphate etherase</fullName>
        <shortName evidence="12">MurNAc-6-P etherase</shortName>
        <ecNumber evidence="8 12">4.2.1.126</ecNumber>
    </recommendedName>
    <alternativeName>
        <fullName evidence="11 12">N-acetylmuramic acid 6-phosphate hydrolase</fullName>
    </alternativeName>
    <alternativeName>
        <fullName evidence="10 12">N-acetylmuramic acid 6-phosphate lyase</fullName>
    </alternativeName>
</protein>
<dbReference type="eggNOG" id="COG2103">
    <property type="taxonomic scope" value="Bacteria"/>
</dbReference>
<evidence type="ECO:0000256" key="2">
    <source>
        <dbReference type="ARBA" id="ARBA00023239"/>
    </source>
</evidence>
<dbReference type="InterPro" id="IPR005486">
    <property type="entry name" value="Glucokinase_regulatory_CS"/>
</dbReference>
<dbReference type="RefSeq" id="WP_008751673.1">
    <property type="nucleotide sequence ID" value="NZ_GL622296.1"/>
</dbReference>
<dbReference type="GO" id="GO:0097367">
    <property type="term" value="F:carbohydrate derivative binding"/>
    <property type="evidence" value="ECO:0007669"/>
    <property type="project" value="InterPro"/>
</dbReference>
<evidence type="ECO:0000256" key="10">
    <source>
        <dbReference type="ARBA" id="ARBA00077905"/>
    </source>
</evidence>
<dbReference type="PANTHER" id="PTHR10088:SF4">
    <property type="entry name" value="GLUCOKINASE REGULATORY PROTEIN"/>
    <property type="match status" value="1"/>
</dbReference>
<feature type="active site" description="Proton donor" evidence="12">
    <location>
        <position position="84"/>
    </location>
</feature>
<evidence type="ECO:0000256" key="4">
    <source>
        <dbReference type="ARBA" id="ARBA00051747"/>
    </source>
</evidence>
<dbReference type="Proteomes" id="UP000003434">
    <property type="component" value="Unassembled WGS sequence"/>
</dbReference>
<sequence length="308" mass="32944">MLSLDSLDTEKRNINTMNLDELSTVEIIEKINQEDKKIADCVEPAIQKIGEAVDFAVESIKRGGRLIYIGAGTSGRLGILDASECPPTYGVPFDMVTGIMAGGDKAMRKAIEGAEDSKELAVNDLKELEFSKKDTLVGLAASGRTPYVIGGLEYAKSLGAKTVAVSCVRGAKISKLCDVPIEVVVGAEVVTGSTRMKAGTAQKMVLNMISTTTMVKIGKVYQNLMVDVAATNEKLRVRALNIVSEATGTDKEIAKKLLEDSGYDVKAAIVMGISGADAIKARQTLKENELNVSATIKSLLRESVERIR</sequence>
<comment type="subunit">
    <text evidence="1 12">Homodimer.</text>
</comment>
<dbReference type="HOGENOM" id="CLU_049049_1_1_9"/>
<evidence type="ECO:0000256" key="11">
    <source>
        <dbReference type="ARBA" id="ARBA00084049"/>
    </source>
</evidence>
<evidence type="ECO:0000256" key="5">
    <source>
        <dbReference type="ARBA" id="ARBA00060595"/>
    </source>
</evidence>
<evidence type="ECO:0000256" key="12">
    <source>
        <dbReference type="HAMAP-Rule" id="MF_00068"/>
    </source>
</evidence>
<dbReference type="Pfam" id="PF22645">
    <property type="entry name" value="GKRP_SIS_N"/>
    <property type="match status" value="1"/>
</dbReference>
<name>E6LPM4_9FIRM</name>
<dbReference type="GO" id="GO:0016803">
    <property type="term" value="F:ether hydrolase activity"/>
    <property type="evidence" value="ECO:0007669"/>
    <property type="project" value="TreeGrafter"/>
</dbReference>
<keyword evidence="3 12" id="KW-0119">Carbohydrate metabolism</keyword>
<dbReference type="FunFam" id="1.10.8.1080:FF:000001">
    <property type="entry name" value="N-acetylmuramic acid 6-phosphate etherase"/>
    <property type="match status" value="1"/>
</dbReference>
<feature type="active site" evidence="12">
    <location>
        <position position="115"/>
    </location>
</feature>
<evidence type="ECO:0000313" key="14">
    <source>
        <dbReference type="EMBL" id="EFU76122.1"/>
    </source>
</evidence>
<comment type="pathway">
    <text evidence="6">Cell wall biogenesis.</text>
</comment>
<dbReference type="InterPro" id="IPR040190">
    <property type="entry name" value="MURQ/GCKR"/>
</dbReference>
<comment type="miscellaneous">
    <text evidence="12">A lyase-type mechanism (elimination/hydration) is suggested for the cleavage of the lactyl ether bond of MurNAc 6-phosphate, with the formation of an alpha,beta-unsaturated aldehyde intermediate with (E)-stereochemistry, followed by the syn addition of water to give product.</text>
</comment>
<dbReference type="NCBIfam" id="NF003915">
    <property type="entry name" value="PRK05441.1"/>
    <property type="match status" value="1"/>
</dbReference>
<dbReference type="FunFam" id="3.40.50.10490:FF:000014">
    <property type="entry name" value="N-acetylmuramic acid 6-phosphate etherase"/>
    <property type="match status" value="1"/>
</dbReference>
<comment type="pathway">
    <text evidence="5">Amino-sugar metabolism; 1,6-anhydro-N-acetylmuramate degradation.</text>
</comment>
<dbReference type="EMBL" id="AEPW01000078">
    <property type="protein sequence ID" value="EFU76122.1"/>
    <property type="molecule type" value="Genomic_DNA"/>
</dbReference>
<evidence type="ECO:0000256" key="9">
    <source>
        <dbReference type="ARBA" id="ARBA00070061"/>
    </source>
</evidence>
<dbReference type="InterPro" id="IPR005488">
    <property type="entry name" value="Etherase_MurQ"/>
</dbReference>
<dbReference type="PANTHER" id="PTHR10088">
    <property type="entry name" value="GLUCOKINASE REGULATORY PROTEIN"/>
    <property type="match status" value="1"/>
</dbReference>
<dbReference type="Gene3D" id="1.10.8.1080">
    <property type="match status" value="1"/>
</dbReference>
<evidence type="ECO:0000256" key="6">
    <source>
        <dbReference type="ARBA" id="ARBA00060672"/>
    </source>
</evidence>
<dbReference type="SUPFAM" id="SSF53697">
    <property type="entry name" value="SIS domain"/>
    <property type="match status" value="1"/>
</dbReference>
<feature type="domain" description="SIS" evidence="13">
    <location>
        <begin position="56"/>
        <end position="219"/>
    </location>
</feature>
<evidence type="ECO:0000256" key="7">
    <source>
        <dbReference type="ARBA" id="ARBA00061234"/>
    </source>
</evidence>
<organism evidence="14 15">
    <name type="scientific">Lachnoanaerobaculum saburreum DSM 3986</name>
    <dbReference type="NCBI Taxonomy" id="887325"/>
    <lineage>
        <taxon>Bacteria</taxon>
        <taxon>Bacillati</taxon>
        <taxon>Bacillota</taxon>
        <taxon>Clostridia</taxon>
        <taxon>Lachnospirales</taxon>
        <taxon>Lachnospiraceae</taxon>
        <taxon>Lachnoanaerobaculum</taxon>
    </lineage>
</organism>
<evidence type="ECO:0000256" key="3">
    <source>
        <dbReference type="ARBA" id="ARBA00023277"/>
    </source>
</evidence>
<proteinExistence type="inferred from homology"/>
<comment type="function">
    <text evidence="12">Specifically catalyzes the cleavage of the D-lactyl ether substituent of MurNAc 6-phosphate, producing GlcNAc 6-phosphate and D-lactate.</text>
</comment>
<comment type="catalytic activity">
    <reaction evidence="4 12">
        <text>N-acetyl-D-muramate 6-phosphate + H2O = N-acetyl-D-glucosamine 6-phosphate + (R)-lactate</text>
        <dbReference type="Rhea" id="RHEA:26410"/>
        <dbReference type="ChEBI" id="CHEBI:15377"/>
        <dbReference type="ChEBI" id="CHEBI:16004"/>
        <dbReference type="ChEBI" id="CHEBI:57513"/>
        <dbReference type="ChEBI" id="CHEBI:58722"/>
        <dbReference type="EC" id="4.2.1.126"/>
    </reaction>
</comment>
<evidence type="ECO:0000313" key="15">
    <source>
        <dbReference type="Proteomes" id="UP000003434"/>
    </source>
</evidence>
<dbReference type="PROSITE" id="PS01272">
    <property type="entry name" value="GCKR"/>
    <property type="match status" value="1"/>
</dbReference>
<comment type="similarity">
    <text evidence="7 12">Belongs to the GCKR-like family. MurNAc-6-P etherase subfamily.</text>
</comment>
<dbReference type="NCBIfam" id="NF009222">
    <property type="entry name" value="PRK12570.1"/>
    <property type="match status" value="1"/>
</dbReference>
<comment type="pathway">
    <text evidence="12">Amino-sugar metabolism; N-acetylmuramate degradation.</text>
</comment>